<dbReference type="Pfam" id="PF13426">
    <property type="entry name" value="PAS_9"/>
    <property type="match status" value="1"/>
</dbReference>
<dbReference type="PROSITE" id="PS50113">
    <property type="entry name" value="PAC"/>
    <property type="match status" value="1"/>
</dbReference>
<dbReference type="InterPro" id="IPR035965">
    <property type="entry name" value="PAS-like_dom_sf"/>
</dbReference>
<gene>
    <name evidence="3" type="ORF">AMQ74_01959</name>
</gene>
<dbReference type="InterPro" id="IPR000014">
    <property type="entry name" value="PAS"/>
</dbReference>
<evidence type="ECO:0000313" key="4">
    <source>
        <dbReference type="Proteomes" id="UP000075578"/>
    </source>
</evidence>
<dbReference type="Gene3D" id="3.30.450.20">
    <property type="entry name" value="PAS domain"/>
    <property type="match status" value="1"/>
</dbReference>
<proteinExistence type="predicted"/>
<feature type="domain" description="PAC" evidence="2">
    <location>
        <begin position="41"/>
        <end position="91"/>
    </location>
</feature>
<dbReference type="Proteomes" id="UP000075578">
    <property type="component" value="Unassembled WGS sequence"/>
</dbReference>
<dbReference type="AlphaFoldDB" id="A0A150II37"/>
<dbReference type="CDD" id="cd00082">
    <property type="entry name" value="HisKA"/>
    <property type="match status" value="1"/>
</dbReference>
<dbReference type="EMBL" id="LNGD01000283">
    <property type="protein sequence ID" value="KYC44495.1"/>
    <property type="molecule type" value="Genomic_DNA"/>
</dbReference>
<comment type="caution">
    <text evidence="3">The sequence shown here is derived from an EMBL/GenBank/DDBJ whole genome shotgun (WGS) entry which is preliminary data.</text>
</comment>
<reference evidence="3 4" key="1">
    <citation type="journal article" date="2016" name="ISME J.">
        <title>Chasing the elusive Euryarchaeota class WSA2: genomes reveal a uniquely fastidious methyl-reducing methanogen.</title>
        <authorList>
            <person name="Nobu M.K."/>
            <person name="Narihiro T."/>
            <person name="Kuroda K."/>
            <person name="Mei R."/>
            <person name="Liu W.T."/>
        </authorList>
    </citation>
    <scope>NUCLEOTIDE SEQUENCE [LARGE SCALE GENOMIC DNA]</scope>
    <source>
        <strain evidence="3">U1lsi0528_Bin089</strain>
    </source>
</reference>
<keyword evidence="3" id="KW-0418">Kinase</keyword>
<evidence type="ECO:0000259" key="1">
    <source>
        <dbReference type="PROSITE" id="PS50112"/>
    </source>
</evidence>
<dbReference type="Pfam" id="PF00512">
    <property type="entry name" value="HisKA"/>
    <property type="match status" value="1"/>
</dbReference>
<feature type="domain" description="PAS" evidence="1">
    <location>
        <begin position="1"/>
        <end position="31"/>
    </location>
</feature>
<protein>
    <submittedName>
        <fullName evidence="3">Sensory histidine kinase AtoS</fullName>
    </submittedName>
</protein>
<sequence length="160" mass="18965">MLVIDEKGYVIFKNTSAEQMFDILEGELTGNYFGFPHLIKDSEEIEIIRKDGNLLISEIRKTEIDWEGKTVYLLSIRDITERKKTMKQIEQNIEYFAHIVDHIRNPLAILSGFVQIKIDDEEIKTRVLRQVDRIEKIIKQLDQGWMDTEDTRRFLKGYKD</sequence>
<evidence type="ECO:0000259" key="2">
    <source>
        <dbReference type="PROSITE" id="PS50113"/>
    </source>
</evidence>
<name>A0A150II37_9EURY</name>
<dbReference type="GO" id="GO:0000155">
    <property type="term" value="F:phosphorelay sensor kinase activity"/>
    <property type="evidence" value="ECO:0007669"/>
    <property type="project" value="InterPro"/>
</dbReference>
<dbReference type="SUPFAM" id="SSF55785">
    <property type="entry name" value="PYP-like sensor domain (PAS domain)"/>
    <property type="match status" value="1"/>
</dbReference>
<dbReference type="NCBIfam" id="TIGR00229">
    <property type="entry name" value="sensory_box"/>
    <property type="match status" value="1"/>
</dbReference>
<keyword evidence="3" id="KW-0808">Transferase</keyword>
<accession>A0A150II37</accession>
<dbReference type="InterPro" id="IPR003661">
    <property type="entry name" value="HisK_dim/P_dom"/>
</dbReference>
<dbReference type="PROSITE" id="PS50112">
    <property type="entry name" value="PAS"/>
    <property type="match status" value="1"/>
</dbReference>
<organism evidence="3 4">
    <name type="scientific">Candidatus Methanofastidiosum methylothiophilum</name>
    <dbReference type="NCBI Taxonomy" id="1705564"/>
    <lineage>
        <taxon>Archaea</taxon>
        <taxon>Methanobacteriati</taxon>
        <taxon>Methanobacteriota</taxon>
        <taxon>Stenosarchaea group</taxon>
        <taxon>Candidatus Methanofastidiosia</taxon>
        <taxon>Candidatus Methanofastidiosales</taxon>
        <taxon>Candidatus Methanofastidiosaceae</taxon>
        <taxon>Candidatus Methanofastidiosum</taxon>
    </lineage>
</organism>
<dbReference type="SMART" id="SM00388">
    <property type="entry name" value="HisKA"/>
    <property type="match status" value="1"/>
</dbReference>
<evidence type="ECO:0000313" key="3">
    <source>
        <dbReference type="EMBL" id="KYC44495.1"/>
    </source>
</evidence>
<dbReference type="InterPro" id="IPR000700">
    <property type="entry name" value="PAS-assoc_C"/>
</dbReference>